<reference evidence="1 2" key="1">
    <citation type="journal article" date="2016" name="PLoS ONE">
        <title>Sequence Assembly of Yarrowia lipolytica Strain W29/CLIB89 Shows Transposable Element Diversity.</title>
        <authorList>
            <person name="Magnan C."/>
            <person name="Yu J."/>
            <person name="Chang I."/>
            <person name="Jahn E."/>
            <person name="Kanomata Y."/>
            <person name="Wu J."/>
            <person name="Zeller M."/>
            <person name="Oakes M."/>
            <person name="Baldi P."/>
            <person name="Sandmeyer S."/>
        </authorList>
    </citation>
    <scope>NUCLEOTIDE SEQUENCE [LARGE SCALE GENOMIC DNA]</scope>
    <source>
        <strain evidence="2">CLIB89(W29)</strain>
    </source>
</reference>
<proteinExistence type="predicted"/>
<dbReference type="AlphaFoldDB" id="A0A1D8NB97"/>
<dbReference type="Proteomes" id="UP000182444">
    <property type="component" value="Chromosome 1C"/>
</dbReference>
<dbReference type="GeneID" id="94583039"/>
<sequence length="88" mass="9483">MLQKGKETGNMTPSSCNREAGILRTHNVTKMNHSETLRLGQPLVIFSVLPVSSAQWNTGILKAKPTFGVFDGVGVIAVILPSAAWFCL</sequence>
<protein>
    <submittedName>
        <fullName evidence="1">Uncharacterized protein</fullName>
    </submittedName>
</protein>
<organism evidence="1 2">
    <name type="scientific">Yarrowia lipolytica</name>
    <name type="common">Candida lipolytica</name>
    <dbReference type="NCBI Taxonomy" id="4952"/>
    <lineage>
        <taxon>Eukaryota</taxon>
        <taxon>Fungi</taxon>
        <taxon>Dikarya</taxon>
        <taxon>Ascomycota</taxon>
        <taxon>Saccharomycotina</taxon>
        <taxon>Dipodascomycetes</taxon>
        <taxon>Dipodascales</taxon>
        <taxon>Dipodascales incertae sedis</taxon>
        <taxon>Yarrowia</taxon>
    </lineage>
</organism>
<evidence type="ECO:0000313" key="1">
    <source>
        <dbReference type="EMBL" id="AOW02911.1"/>
    </source>
</evidence>
<gene>
    <name evidence="1" type="ORF">YALI1_C21516g</name>
</gene>
<dbReference type="VEuPathDB" id="FungiDB:YALI1_C21516g"/>
<accession>A0A1D8NB97</accession>
<dbReference type="RefSeq" id="XP_068138511.1">
    <property type="nucleotide sequence ID" value="XM_068282410.1"/>
</dbReference>
<evidence type="ECO:0000313" key="2">
    <source>
        <dbReference type="Proteomes" id="UP000182444"/>
    </source>
</evidence>
<dbReference type="EMBL" id="CP017555">
    <property type="protein sequence ID" value="AOW02911.1"/>
    <property type="molecule type" value="Genomic_DNA"/>
</dbReference>
<name>A0A1D8NB97_YARLL</name>